<dbReference type="InterPro" id="IPR036388">
    <property type="entry name" value="WH-like_DNA-bd_sf"/>
</dbReference>
<dbReference type="Pfam" id="PF13545">
    <property type="entry name" value="HTH_Crp_2"/>
    <property type="match status" value="1"/>
</dbReference>
<dbReference type="InterPro" id="IPR018490">
    <property type="entry name" value="cNMP-bd_dom_sf"/>
</dbReference>
<accession>A0A4Q9GCQ2</accession>
<evidence type="ECO:0000313" key="6">
    <source>
        <dbReference type="Proteomes" id="UP000291613"/>
    </source>
</evidence>
<dbReference type="OrthoDB" id="7584044at2"/>
<dbReference type="SUPFAM" id="SSF46785">
    <property type="entry name" value="Winged helix' DNA-binding domain"/>
    <property type="match status" value="1"/>
</dbReference>
<evidence type="ECO:0000256" key="3">
    <source>
        <dbReference type="ARBA" id="ARBA00023163"/>
    </source>
</evidence>
<dbReference type="Gene3D" id="2.60.120.10">
    <property type="entry name" value="Jelly Rolls"/>
    <property type="match status" value="1"/>
</dbReference>
<organism evidence="5 6">
    <name type="scientific">Hansschlegelia quercus</name>
    <dbReference type="NCBI Taxonomy" id="2528245"/>
    <lineage>
        <taxon>Bacteria</taxon>
        <taxon>Pseudomonadati</taxon>
        <taxon>Pseudomonadota</taxon>
        <taxon>Alphaproteobacteria</taxon>
        <taxon>Hyphomicrobiales</taxon>
        <taxon>Methylopilaceae</taxon>
        <taxon>Hansschlegelia</taxon>
    </lineage>
</organism>
<keyword evidence="3" id="KW-0804">Transcription</keyword>
<dbReference type="CDD" id="cd00038">
    <property type="entry name" value="CAP_ED"/>
    <property type="match status" value="1"/>
</dbReference>
<feature type="domain" description="HTH crp-type" evidence="4">
    <location>
        <begin position="150"/>
        <end position="224"/>
    </location>
</feature>
<keyword evidence="1" id="KW-0805">Transcription regulation</keyword>
<dbReference type="GO" id="GO:0006355">
    <property type="term" value="P:regulation of DNA-templated transcription"/>
    <property type="evidence" value="ECO:0007669"/>
    <property type="project" value="InterPro"/>
</dbReference>
<dbReference type="Pfam" id="PF00027">
    <property type="entry name" value="cNMP_binding"/>
    <property type="match status" value="1"/>
</dbReference>
<dbReference type="InterPro" id="IPR000595">
    <property type="entry name" value="cNMP-bd_dom"/>
</dbReference>
<comment type="caution">
    <text evidence="5">The sequence shown here is derived from an EMBL/GenBank/DDBJ whole genome shotgun (WGS) entry which is preliminary data.</text>
</comment>
<evidence type="ECO:0000256" key="2">
    <source>
        <dbReference type="ARBA" id="ARBA00023125"/>
    </source>
</evidence>
<dbReference type="EMBL" id="SIUB01000011">
    <property type="protein sequence ID" value="TBN47308.1"/>
    <property type="molecule type" value="Genomic_DNA"/>
</dbReference>
<reference evidence="5 6" key="1">
    <citation type="submission" date="2019-02" db="EMBL/GenBank/DDBJ databases">
        <title>Hansschlegelia quercus sp. nov., a novel methylotrophic bacterium from buds of oak (Quercus robur L.).</title>
        <authorList>
            <person name="Agafonova N.V."/>
            <person name="Kaparullina E.N."/>
            <person name="Grouzdev D.S."/>
            <person name="Doronina N.V."/>
        </authorList>
    </citation>
    <scope>NUCLEOTIDE SEQUENCE [LARGE SCALE GENOMIC DNA]</scope>
    <source>
        <strain evidence="5 6">Dub</strain>
    </source>
</reference>
<sequence length="246" mass="27061">MNDVGCHSPLVRKFQALGPWTDSELLALGSFGSRRRRLGAHQAIFHERDASDEAYLVQSGWTCVYKLLPDGGRQVISFPLPGDIVGISGLFLDGAQFSFESLTPVELSPISTATLLNGAMASSNVARAVRWSVARDSAILVEHLVNVGRRSALMRTAHFILELAHRLRLIGAERAGEFACPVNQYWMADALGLTAIHLNRVLRELREAHLVTLRAGHVSIHDYEGLKDLAVFDGDYLSPPKRVGWP</sequence>
<evidence type="ECO:0000313" key="5">
    <source>
        <dbReference type="EMBL" id="TBN47308.1"/>
    </source>
</evidence>
<evidence type="ECO:0000259" key="4">
    <source>
        <dbReference type="PROSITE" id="PS51063"/>
    </source>
</evidence>
<dbReference type="InterPro" id="IPR014710">
    <property type="entry name" value="RmlC-like_jellyroll"/>
</dbReference>
<protein>
    <submittedName>
        <fullName evidence="5">Crp/Fnr family transcriptional regulator</fullName>
    </submittedName>
</protein>
<dbReference type="SUPFAM" id="SSF51206">
    <property type="entry name" value="cAMP-binding domain-like"/>
    <property type="match status" value="1"/>
</dbReference>
<dbReference type="InterPro" id="IPR012318">
    <property type="entry name" value="HTH_CRP"/>
</dbReference>
<gene>
    <name evidence="5" type="ORF">EYR15_16335</name>
</gene>
<dbReference type="Proteomes" id="UP000291613">
    <property type="component" value="Unassembled WGS sequence"/>
</dbReference>
<dbReference type="GO" id="GO:0003677">
    <property type="term" value="F:DNA binding"/>
    <property type="evidence" value="ECO:0007669"/>
    <property type="project" value="UniProtKB-KW"/>
</dbReference>
<dbReference type="RefSeq" id="WP_131004644.1">
    <property type="nucleotide sequence ID" value="NZ_JBHSZR010000010.1"/>
</dbReference>
<dbReference type="PROSITE" id="PS51063">
    <property type="entry name" value="HTH_CRP_2"/>
    <property type="match status" value="1"/>
</dbReference>
<dbReference type="InterPro" id="IPR036390">
    <property type="entry name" value="WH_DNA-bd_sf"/>
</dbReference>
<keyword evidence="6" id="KW-1185">Reference proteome</keyword>
<dbReference type="SMART" id="SM00100">
    <property type="entry name" value="cNMP"/>
    <property type="match status" value="1"/>
</dbReference>
<name>A0A4Q9GCQ2_9HYPH</name>
<dbReference type="AlphaFoldDB" id="A0A4Q9GCQ2"/>
<dbReference type="Gene3D" id="1.10.10.10">
    <property type="entry name" value="Winged helix-like DNA-binding domain superfamily/Winged helix DNA-binding domain"/>
    <property type="match status" value="1"/>
</dbReference>
<evidence type="ECO:0000256" key="1">
    <source>
        <dbReference type="ARBA" id="ARBA00023015"/>
    </source>
</evidence>
<proteinExistence type="predicted"/>
<keyword evidence="2" id="KW-0238">DNA-binding</keyword>